<dbReference type="RefSeq" id="WP_073476284.1">
    <property type="nucleotide sequence ID" value="NZ_FQZU01000014.1"/>
</dbReference>
<organism evidence="1 2">
    <name type="scientific">Desulfatibacillum alkenivorans DSM 16219</name>
    <dbReference type="NCBI Taxonomy" id="1121393"/>
    <lineage>
        <taxon>Bacteria</taxon>
        <taxon>Pseudomonadati</taxon>
        <taxon>Thermodesulfobacteriota</taxon>
        <taxon>Desulfobacteria</taxon>
        <taxon>Desulfobacterales</taxon>
        <taxon>Desulfatibacillaceae</taxon>
        <taxon>Desulfatibacillum</taxon>
    </lineage>
</organism>
<evidence type="ECO:0000313" key="1">
    <source>
        <dbReference type="EMBL" id="SHJ90264.1"/>
    </source>
</evidence>
<evidence type="ECO:0000313" key="2">
    <source>
        <dbReference type="Proteomes" id="UP000183994"/>
    </source>
</evidence>
<dbReference type="EMBL" id="FQZU01000014">
    <property type="protein sequence ID" value="SHJ90264.1"/>
    <property type="molecule type" value="Genomic_DNA"/>
</dbReference>
<dbReference type="InterPro" id="IPR014942">
    <property type="entry name" value="AbiEii"/>
</dbReference>
<dbReference type="Pfam" id="PF08843">
    <property type="entry name" value="AbiEii"/>
    <property type="match status" value="1"/>
</dbReference>
<sequence length="324" mass="36656">MRVSQEKLTAEAERTGFRPDLLEKVAMLLHLLASFQNHPFLKGKLALKGGTALNLFFLDVPRLSVDIDLNYVAQPGREEMLKDRPKMEQALTAVFSREGFTVKRMPEDHAGGKWVLGYQSALGQPGNLEVDLNFMFRIPLWPVSIMDSRTIGSWTANNVPVLNVHEIASGKLAALFSRHQARDLFDCHQIMSLDLDRVKVRAAFFVYGAMNRKDWRQIKLDNVDFDPKELSRQLTPTLRTIAAQDAETAEEYGRRLVEETKGALGFLFPFTDAEMEFLGRLLDHGEIHPALLTDDADLVVRLSDHPLLEWKALNVRKHKGGVPD</sequence>
<evidence type="ECO:0008006" key="3">
    <source>
        <dbReference type="Google" id="ProtNLM"/>
    </source>
</evidence>
<name>A0A1M6N3K4_9BACT</name>
<gene>
    <name evidence="1" type="ORF">SAMN02745216_02502</name>
</gene>
<dbReference type="OrthoDB" id="1550603at2"/>
<dbReference type="Gene3D" id="3.10.450.620">
    <property type="entry name" value="JHP933, nucleotidyltransferase-like core domain"/>
    <property type="match status" value="1"/>
</dbReference>
<reference evidence="2" key="1">
    <citation type="submission" date="2016-11" db="EMBL/GenBank/DDBJ databases">
        <authorList>
            <person name="Varghese N."/>
            <person name="Submissions S."/>
        </authorList>
    </citation>
    <scope>NUCLEOTIDE SEQUENCE [LARGE SCALE GENOMIC DNA]</scope>
    <source>
        <strain evidence="2">DSM 16219</strain>
    </source>
</reference>
<keyword evidence="2" id="KW-1185">Reference proteome</keyword>
<dbReference type="AlphaFoldDB" id="A0A1M6N3K4"/>
<proteinExistence type="predicted"/>
<accession>A0A1M6N3K4</accession>
<dbReference type="Proteomes" id="UP000183994">
    <property type="component" value="Unassembled WGS sequence"/>
</dbReference>
<protein>
    <recommendedName>
        <fullName evidence="3">Nucleotidyl transferase AbiEii toxin, Type IV TA system</fullName>
    </recommendedName>
</protein>
<dbReference type="STRING" id="1121393.SAMN02745216_02502"/>